<reference evidence="16" key="1">
    <citation type="journal article" date="2017" name="bioRxiv">
        <title>Conservation of a gene cluster reveals novel cercosporin biosynthetic mechanisms and extends production to the genus Colletotrichum.</title>
        <authorList>
            <person name="de Jonge R."/>
            <person name="Ebert M.K."/>
            <person name="Huitt-Roehl C.R."/>
            <person name="Pal P."/>
            <person name="Suttle J.C."/>
            <person name="Spanner R.E."/>
            <person name="Neubauer J.D."/>
            <person name="Jurick W.M.II."/>
            <person name="Stott K.A."/>
            <person name="Secor G.A."/>
            <person name="Thomma B.P.H.J."/>
            <person name="Van de Peer Y."/>
            <person name="Townsend C.A."/>
            <person name="Bolton M.D."/>
        </authorList>
    </citation>
    <scope>NUCLEOTIDE SEQUENCE [LARGE SCALE GENOMIC DNA]</scope>
    <source>
        <strain evidence="16">CBS538.71</strain>
    </source>
</reference>
<keyword evidence="12" id="KW-0539">Nucleus</keyword>
<evidence type="ECO:0000256" key="11">
    <source>
        <dbReference type="ARBA" id="ARBA00023180"/>
    </source>
</evidence>
<keyword evidence="11" id="KW-0325">Glycoprotein</keyword>
<evidence type="ECO:0008006" key="17">
    <source>
        <dbReference type="Google" id="ProtNLM"/>
    </source>
</evidence>
<comment type="similarity">
    <text evidence="4">Belongs to the KAR5 family.</text>
</comment>
<organism evidence="15 16">
    <name type="scientific">Cercospora berteroae</name>
    <dbReference type="NCBI Taxonomy" id="357750"/>
    <lineage>
        <taxon>Eukaryota</taxon>
        <taxon>Fungi</taxon>
        <taxon>Dikarya</taxon>
        <taxon>Ascomycota</taxon>
        <taxon>Pezizomycotina</taxon>
        <taxon>Dothideomycetes</taxon>
        <taxon>Dothideomycetidae</taxon>
        <taxon>Mycosphaerellales</taxon>
        <taxon>Mycosphaerellaceae</taxon>
        <taxon>Cercospora</taxon>
    </lineage>
</organism>
<sequence>MAVITTLVLSALCAGTVTAGMDWGFGAALVPTRAPVNIKSEQSTASTTLSGTLAEVMAQLEAIRQLPHCKQAATKDLVHYCASHDPAGPQSSGSTQAELNVYQQHFAIRMSHCELESAGQSLPSVCDQIVAGCATSKCQTGSCLEALFPETNAWTTYMSQKNHGIVMCHAMRAEHDKEEKIRLLQFLIERTSDIGSALEISQQNLALLTQTLRDVEHSTRTFYKDMTDSTRDLQSEIKQSFDEIHEDTTGISDVVQSIYSSVGQAKKQLDDYTAEVLHQAQAMSAQKDDESREQLARFQSHMETVRDLYQYELQRSLTDLNQQIFALTNSVEIAGAVTGQMLNKFDALDSHLDNSNQKMGSLLVQMNNASDAQERATAQIQDAVNPIVDKLHKVDEKIAKLDRWFDTISKIVQTLSRLDVKSFVISYVLILPFAVAACWKIGFDASIALIGTCGPALLITTIGALQVTQDSVDANAPFYCKAPPHLSMLAAFVTGAGVATIIFCLWPRPKYDPAAQLDPYTGLDDMDIAEHKQNRTPF</sequence>
<dbReference type="AlphaFoldDB" id="A0A2S6CIV8"/>
<evidence type="ECO:0000256" key="6">
    <source>
        <dbReference type="ARBA" id="ARBA00022692"/>
    </source>
</evidence>
<evidence type="ECO:0000256" key="10">
    <source>
        <dbReference type="ARBA" id="ARBA00023136"/>
    </source>
</evidence>
<keyword evidence="9 13" id="KW-1133">Transmembrane helix</keyword>
<keyword evidence="16" id="KW-1185">Reference proteome</keyword>
<evidence type="ECO:0000313" key="15">
    <source>
        <dbReference type="EMBL" id="PPJ59657.1"/>
    </source>
</evidence>
<evidence type="ECO:0000256" key="5">
    <source>
        <dbReference type="ARBA" id="ARBA00022459"/>
    </source>
</evidence>
<feature type="transmembrane region" description="Helical" evidence="13">
    <location>
        <begin position="485"/>
        <end position="506"/>
    </location>
</feature>
<dbReference type="GO" id="GO:0000742">
    <property type="term" value="P:karyogamy involved in conjugation with cellular fusion"/>
    <property type="evidence" value="ECO:0007669"/>
    <property type="project" value="InterPro"/>
</dbReference>
<proteinExistence type="inferred from homology"/>
<evidence type="ECO:0000256" key="4">
    <source>
        <dbReference type="ARBA" id="ARBA00010473"/>
    </source>
</evidence>
<keyword evidence="10 13" id="KW-0472">Membrane</keyword>
<name>A0A2S6CIV8_9PEZI</name>
<keyword evidence="5" id="KW-0415">Karyogamy</keyword>
<evidence type="ECO:0000256" key="3">
    <source>
        <dbReference type="ARBA" id="ARBA00004586"/>
    </source>
</evidence>
<comment type="subcellular location">
    <subcellularLocation>
        <location evidence="3">Endoplasmic reticulum membrane</location>
    </subcellularLocation>
    <subcellularLocation>
        <location evidence="2">Nucleus membrane</location>
    </subcellularLocation>
</comment>
<keyword evidence="6 13" id="KW-0812">Transmembrane</keyword>
<evidence type="ECO:0000256" key="2">
    <source>
        <dbReference type="ARBA" id="ARBA00004126"/>
    </source>
</evidence>
<gene>
    <name evidence="15" type="ORF">CBER1_01218</name>
</gene>
<feature type="signal peptide" evidence="14">
    <location>
        <begin position="1"/>
        <end position="19"/>
    </location>
</feature>
<evidence type="ECO:0000256" key="13">
    <source>
        <dbReference type="SAM" id="Phobius"/>
    </source>
</evidence>
<evidence type="ECO:0000256" key="12">
    <source>
        <dbReference type="ARBA" id="ARBA00023242"/>
    </source>
</evidence>
<dbReference type="OrthoDB" id="5311848at2759"/>
<evidence type="ECO:0000256" key="14">
    <source>
        <dbReference type="SAM" id="SignalP"/>
    </source>
</evidence>
<comment type="caution">
    <text evidence="15">The sequence shown here is derived from an EMBL/GenBank/DDBJ whole genome shotgun (WGS) entry which is preliminary data.</text>
</comment>
<dbReference type="GO" id="GO:0005789">
    <property type="term" value="C:endoplasmic reticulum membrane"/>
    <property type="evidence" value="ECO:0007669"/>
    <property type="project" value="UniProtKB-SubCell"/>
</dbReference>
<evidence type="ECO:0000256" key="9">
    <source>
        <dbReference type="ARBA" id="ARBA00022989"/>
    </source>
</evidence>
<comment type="function">
    <text evidence="1">Required for nuclear membrane fusion during karyogamy.</text>
</comment>
<evidence type="ECO:0000313" key="16">
    <source>
        <dbReference type="Proteomes" id="UP000237631"/>
    </source>
</evidence>
<evidence type="ECO:0000256" key="8">
    <source>
        <dbReference type="ARBA" id="ARBA00022824"/>
    </source>
</evidence>
<evidence type="ECO:0000256" key="7">
    <source>
        <dbReference type="ARBA" id="ARBA00022729"/>
    </source>
</evidence>
<keyword evidence="8" id="KW-0256">Endoplasmic reticulum</keyword>
<dbReference type="PANTHER" id="PTHR28012:SF1">
    <property type="entry name" value="NUCLEAR FUSION PROTEIN KAR5"/>
    <property type="match status" value="1"/>
</dbReference>
<dbReference type="PANTHER" id="PTHR28012">
    <property type="entry name" value="NUCLEAR FUSION PROTEIN KAR5"/>
    <property type="match status" value="1"/>
</dbReference>
<feature type="transmembrane region" description="Helical" evidence="13">
    <location>
        <begin position="446"/>
        <end position="465"/>
    </location>
</feature>
<protein>
    <recommendedName>
        <fullName evidence="17">Nuclear fusion protein KAR5</fullName>
    </recommendedName>
</protein>
<evidence type="ECO:0000256" key="1">
    <source>
        <dbReference type="ARBA" id="ARBA00003389"/>
    </source>
</evidence>
<dbReference type="InterPro" id="IPR007292">
    <property type="entry name" value="Nuclear_fusion_Kar5"/>
</dbReference>
<dbReference type="GO" id="GO:0048288">
    <property type="term" value="P:nuclear membrane fusion involved in karyogamy"/>
    <property type="evidence" value="ECO:0007669"/>
    <property type="project" value="InterPro"/>
</dbReference>
<feature type="transmembrane region" description="Helical" evidence="13">
    <location>
        <begin position="420"/>
        <end position="439"/>
    </location>
</feature>
<dbReference type="GO" id="GO:0031965">
    <property type="term" value="C:nuclear membrane"/>
    <property type="evidence" value="ECO:0007669"/>
    <property type="project" value="UniProtKB-SubCell"/>
</dbReference>
<keyword evidence="7 14" id="KW-0732">Signal</keyword>
<accession>A0A2S6CIV8</accession>
<dbReference type="Proteomes" id="UP000237631">
    <property type="component" value="Unassembled WGS sequence"/>
</dbReference>
<feature type="chain" id="PRO_5015679502" description="Nuclear fusion protein KAR5" evidence="14">
    <location>
        <begin position="20"/>
        <end position="538"/>
    </location>
</feature>
<dbReference type="EMBL" id="PNEN01000366">
    <property type="protein sequence ID" value="PPJ59657.1"/>
    <property type="molecule type" value="Genomic_DNA"/>
</dbReference>